<proteinExistence type="predicted"/>
<feature type="coiled-coil region" evidence="1">
    <location>
        <begin position="6"/>
        <end position="69"/>
    </location>
</feature>
<evidence type="ECO:0000256" key="1">
    <source>
        <dbReference type="SAM" id="Coils"/>
    </source>
</evidence>
<name>A0A0M3HI74_ASCLU</name>
<dbReference type="AlphaFoldDB" id="A0A0M3HI74"/>
<keyword evidence="1" id="KW-0175">Coiled coil</keyword>
<organism evidence="2 3">
    <name type="scientific">Ascaris lumbricoides</name>
    <name type="common">Giant roundworm</name>
    <dbReference type="NCBI Taxonomy" id="6252"/>
    <lineage>
        <taxon>Eukaryota</taxon>
        <taxon>Metazoa</taxon>
        <taxon>Ecdysozoa</taxon>
        <taxon>Nematoda</taxon>
        <taxon>Chromadorea</taxon>
        <taxon>Rhabditida</taxon>
        <taxon>Spirurina</taxon>
        <taxon>Ascaridomorpha</taxon>
        <taxon>Ascaridoidea</taxon>
        <taxon>Ascarididae</taxon>
        <taxon>Ascaris</taxon>
    </lineage>
</organism>
<accession>A0A0M3HI74</accession>
<reference evidence="3" key="1">
    <citation type="submission" date="2017-02" db="UniProtKB">
        <authorList>
            <consortium name="WormBaseParasite"/>
        </authorList>
    </citation>
    <scope>IDENTIFICATION</scope>
</reference>
<evidence type="ECO:0000313" key="2">
    <source>
        <dbReference type="Proteomes" id="UP000036681"/>
    </source>
</evidence>
<sequence length="134" mass="15641">LECLFQDALEDERSELKRKCSQLQIDLDAVNAEFRAFQNGAEMQYQTEMAQLKEMIRERDERLDRLHARIADYESYPGQLSSSELSESSLSAANKSIWEAMPEEVREELEFLKQVLFYALFSETLSLFVLSPYL</sequence>
<evidence type="ECO:0000313" key="3">
    <source>
        <dbReference type="WBParaSite" id="ALUE_0000121901-mRNA-1"/>
    </source>
</evidence>
<dbReference type="Proteomes" id="UP000036681">
    <property type="component" value="Unplaced"/>
</dbReference>
<keyword evidence="2" id="KW-1185">Reference proteome</keyword>
<protein>
    <submittedName>
        <fullName evidence="3">IF rod domain-containing protein</fullName>
    </submittedName>
</protein>
<dbReference type="WBParaSite" id="ALUE_0000121901-mRNA-1">
    <property type="protein sequence ID" value="ALUE_0000121901-mRNA-1"/>
    <property type="gene ID" value="ALUE_0000121901"/>
</dbReference>